<dbReference type="EMBL" id="JRZE01000006">
    <property type="protein sequence ID" value="KHF42522.1"/>
    <property type="molecule type" value="Genomic_DNA"/>
</dbReference>
<keyword evidence="5 8" id="KW-0812">Transmembrane</keyword>
<dbReference type="OrthoDB" id="9814303at2"/>
<dbReference type="OMA" id="DQHYIIS"/>
<feature type="transmembrane region" description="Helical" evidence="8">
    <location>
        <begin position="178"/>
        <end position="197"/>
    </location>
</feature>
<gene>
    <name evidence="10" type="ORF">MINT15_27240</name>
</gene>
<proteinExistence type="inferred from homology"/>
<dbReference type="PROSITE" id="PS50850">
    <property type="entry name" value="MFS"/>
    <property type="match status" value="1"/>
</dbReference>
<dbReference type="Proteomes" id="UP000030848">
    <property type="component" value="Unassembled WGS sequence"/>
</dbReference>
<feature type="domain" description="Major facilitator superfamily (MFS) profile" evidence="9">
    <location>
        <begin position="21"/>
        <end position="409"/>
    </location>
</feature>
<reference evidence="10 11" key="1">
    <citation type="submission" date="2014-10" db="EMBL/GenBank/DDBJ databases">
        <title>Genome sequence of Micropolyspora internatus JCM3315.</title>
        <authorList>
            <person name="Shin S.-K."/>
            <person name="Yi H."/>
        </authorList>
    </citation>
    <scope>NUCLEOTIDE SEQUENCE [LARGE SCALE GENOMIC DNA]</scope>
    <source>
        <strain evidence="10 11">JCM 3315</strain>
    </source>
</reference>
<dbReference type="PANTHER" id="PTHR23502">
    <property type="entry name" value="MAJOR FACILITATOR SUPERFAMILY"/>
    <property type="match status" value="1"/>
</dbReference>
<evidence type="ECO:0000259" key="9">
    <source>
        <dbReference type="PROSITE" id="PS50850"/>
    </source>
</evidence>
<feature type="transmembrane region" description="Helical" evidence="8">
    <location>
        <begin position="58"/>
        <end position="77"/>
    </location>
</feature>
<evidence type="ECO:0000256" key="8">
    <source>
        <dbReference type="SAM" id="Phobius"/>
    </source>
</evidence>
<dbReference type="Pfam" id="PF07690">
    <property type="entry name" value="MFS_1"/>
    <property type="match status" value="1"/>
</dbReference>
<dbReference type="InterPro" id="IPR005829">
    <property type="entry name" value="Sugar_transporter_CS"/>
</dbReference>
<organism evidence="10 11">
    <name type="scientific">Saccharomonospora viridis</name>
    <dbReference type="NCBI Taxonomy" id="1852"/>
    <lineage>
        <taxon>Bacteria</taxon>
        <taxon>Bacillati</taxon>
        <taxon>Actinomycetota</taxon>
        <taxon>Actinomycetes</taxon>
        <taxon>Pseudonocardiales</taxon>
        <taxon>Pseudonocardiaceae</taxon>
        <taxon>Saccharomonospora</taxon>
    </lineage>
</organism>
<name>A0A837D4S5_9PSEU</name>
<protein>
    <submittedName>
        <fullName evidence="10">MFS transporter</fullName>
    </submittedName>
</protein>
<dbReference type="NCBIfam" id="NF008314">
    <property type="entry name" value="PRK11102.1"/>
    <property type="match status" value="1"/>
</dbReference>
<comment type="caution">
    <text evidence="10">The sequence shown here is derived from an EMBL/GenBank/DDBJ whole genome shotgun (WGS) entry which is preliminary data.</text>
</comment>
<feature type="transmembrane region" description="Helical" evidence="8">
    <location>
        <begin position="114"/>
        <end position="135"/>
    </location>
</feature>
<comment type="subcellular location">
    <subcellularLocation>
        <location evidence="1">Cell membrane</location>
        <topology evidence="1">Multi-pass membrane protein</topology>
    </subcellularLocation>
</comment>
<dbReference type="NCBIfam" id="TIGR00710">
    <property type="entry name" value="efflux_Bcr_CflA"/>
    <property type="match status" value="1"/>
</dbReference>
<dbReference type="InterPro" id="IPR036259">
    <property type="entry name" value="MFS_trans_sf"/>
</dbReference>
<feature type="transmembrane region" description="Helical" evidence="8">
    <location>
        <begin position="356"/>
        <end position="376"/>
    </location>
</feature>
<comment type="similarity">
    <text evidence="2">Belongs to the major facilitator superfamily. Bcr/CmlA family.</text>
</comment>
<dbReference type="PROSITE" id="PS00216">
    <property type="entry name" value="SUGAR_TRANSPORT_1"/>
    <property type="match status" value="1"/>
</dbReference>
<keyword evidence="7 8" id="KW-0472">Membrane</keyword>
<feature type="transmembrane region" description="Helical" evidence="8">
    <location>
        <begin position="20"/>
        <end position="38"/>
    </location>
</feature>
<feature type="transmembrane region" description="Helical" evidence="8">
    <location>
        <begin position="382"/>
        <end position="403"/>
    </location>
</feature>
<evidence type="ECO:0000256" key="7">
    <source>
        <dbReference type="ARBA" id="ARBA00023136"/>
    </source>
</evidence>
<feature type="transmembrane region" description="Helical" evidence="8">
    <location>
        <begin position="227"/>
        <end position="251"/>
    </location>
</feature>
<dbReference type="CDD" id="cd17320">
    <property type="entry name" value="MFS_MdfA_MDR_like"/>
    <property type="match status" value="1"/>
</dbReference>
<feature type="transmembrane region" description="Helical" evidence="8">
    <location>
        <begin position="147"/>
        <end position="166"/>
    </location>
</feature>
<dbReference type="FunFam" id="1.20.1720.10:FF:000005">
    <property type="entry name" value="Bcr/CflA family efflux transporter"/>
    <property type="match status" value="1"/>
</dbReference>
<dbReference type="InterPro" id="IPR020846">
    <property type="entry name" value="MFS_dom"/>
</dbReference>
<evidence type="ECO:0000256" key="1">
    <source>
        <dbReference type="ARBA" id="ARBA00004651"/>
    </source>
</evidence>
<sequence>MTTGTAGADIEAQRHPRGRIARYALVLGGLTAFGPLSVDMYLPALPAMADDLHSSDAQVQLTLAVFLLGLGVGQLVVGPLSDAFGRRTPLLVGVTIFTAASVVAALSPTLPVLIAARAAQAFGAAAGMVIARAAVRDLFSGVAMARFFSTLMLVTGAAPILAPVLGGQLLRWTSWRGIFVALTVFGVTLLVVAASALPETLPKSHRRSAQPRDILGTYVGLLRDRVFVGYAVTIGLAFSVTFAYISGSPFVFQQHYGLSASDYGFVFALNGIGLVLAGQLNGRLVSRFAPRTLLRTGLTLSLTGVVGLVVAAALRAEFPILLLPLFVTVSSVGMITPNATTLALADHPRSAGSASALLGLVQFFTGGAISPLVGLLGGDSALGMTVVMAVAAAAAFTTFAVLTRRPHRHQGKRSDESAQIDHVG</sequence>
<dbReference type="RefSeq" id="WP_015785700.1">
    <property type="nucleotide sequence ID" value="NZ_FOWS01000001.1"/>
</dbReference>
<dbReference type="AlphaFoldDB" id="A0A837D4S5"/>
<dbReference type="Gene3D" id="1.20.1720.10">
    <property type="entry name" value="Multidrug resistance protein D"/>
    <property type="match status" value="1"/>
</dbReference>
<keyword evidence="4" id="KW-1003">Cell membrane</keyword>
<evidence type="ECO:0000256" key="6">
    <source>
        <dbReference type="ARBA" id="ARBA00022989"/>
    </source>
</evidence>
<dbReference type="GO" id="GO:0005886">
    <property type="term" value="C:plasma membrane"/>
    <property type="evidence" value="ECO:0007669"/>
    <property type="project" value="UniProtKB-SubCell"/>
</dbReference>
<dbReference type="GO" id="GO:0042910">
    <property type="term" value="F:xenobiotic transmembrane transporter activity"/>
    <property type="evidence" value="ECO:0007669"/>
    <property type="project" value="InterPro"/>
</dbReference>
<evidence type="ECO:0000256" key="2">
    <source>
        <dbReference type="ARBA" id="ARBA00006236"/>
    </source>
</evidence>
<dbReference type="InterPro" id="IPR004812">
    <property type="entry name" value="Efflux_drug-R_Bcr/CmlA"/>
</dbReference>
<dbReference type="GO" id="GO:1990961">
    <property type="term" value="P:xenobiotic detoxification by transmembrane export across the plasma membrane"/>
    <property type="evidence" value="ECO:0007669"/>
    <property type="project" value="InterPro"/>
</dbReference>
<evidence type="ECO:0000256" key="3">
    <source>
        <dbReference type="ARBA" id="ARBA00022448"/>
    </source>
</evidence>
<evidence type="ECO:0000256" key="5">
    <source>
        <dbReference type="ARBA" id="ARBA00022692"/>
    </source>
</evidence>
<feature type="transmembrane region" description="Helical" evidence="8">
    <location>
        <begin position="320"/>
        <end position="344"/>
    </location>
</feature>
<feature type="transmembrane region" description="Helical" evidence="8">
    <location>
        <begin position="293"/>
        <end position="314"/>
    </location>
</feature>
<accession>A0A837D4S5</accession>
<dbReference type="InterPro" id="IPR011701">
    <property type="entry name" value="MFS"/>
</dbReference>
<keyword evidence="3" id="KW-0813">Transport</keyword>
<evidence type="ECO:0000313" key="11">
    <source>
        <dbReference type="Proteomes" id="UP000030848"/>
    </source>
</evidence>
<dbReference type="PANTHER" id="PTHR23502:SF132">
    <property type="entry name" value="POLYAMINE TRANSPORTER 2-RELATED"/>
    <property type="match status" value="1"/>
</dbReference>
<evidence type="ECO:0000313" key="10">
    <source>
        <dbReference type="EMBL" id="KHF42522.1"/>
    </source>
</evidence>
<dbReference type="SUPFAM" id="SSF103473">
    <property type="entry name" value="MFS general substrate transporter"/>
    <property type="match status" value="1"/>
</dbReference>
<feature type="transmembrane region" description="Helical" evidence="8">
    <location>
        <begin position="89"/>
        <end position="108"/>
    </location>
</feature>
<evidence type="ECO:0000256" key="4">
    <source>
        <dbReference type="ARBA" id="ARBA00022475"/>
    </source>
</evidence>
<feature type="transmembrane region" description="Helical" evidence="8">
    <location>
        <begin position="263"/>
        <end position="281"/>
    </location>
</feature>
<keyword evidence="6 8" id="KW-1133">Transmembrane helix</keyword>